<organism evidence="1 2">
    <name type="scientific">Nocardia jiangsuensis</name>
    <dbReference type="NCBI Taxonomy" id="1691563"/>
    <lineage>
        <taxon>Bacteria</taxon>
        <taxon>Bacillati</taxon>
        <taxon>Actinomycetota</taxon>
        <taxon>Actinomycetes</taxon>
        <taxon>Mycobacteriales</taxon>
        <taxon>Nocardiaceae</taxon>
        <taxon>Nocardia</taxon>
    </lineage>
</organism>
<evidence type="ECO:0000313" key="1">
    <source>
        <dbReference type="EMBL" id="MFC3964224.1"/>
    </source>
</evidence>
<evidence type="ECO:0000313" key="2">
    <source>
        <dbReference type="Proteomes" id="UP001595696"/>
    </source>
</evidence>
<gene>
    <name evidence="1" type="ORF">ACFO0B_19740</name>
</gene>
<name>A0ABV8DWV2_9NOCA</name>
<accession>A0ABV8DWV2</accession>
<proteinExistence type="predicted"/>
<protein>
    <recommendedName>
        <fullName evidence="3">DUF1902 domain-containing protein</fullName>
    </recommendedName>
</protein>
<comment type="caution">
    <text evidence="1">The sequence shown here is derived from an EMBL/GenBank/DDBJ whole genome shotgun (WGS) entry which is preliminary data.</text>
</comment>
<dbReference type="EMBL" id="JBHSAX010000017">
    <property type="protein sequence ID" value="MFC3964224.1"/>
    <property type="molecule type" value="Genomic_DNA"/>
</dbReference>
<dbReference type="RefSeq" id="WP_378613996.1">
    <property type="nucleotide sequence ID" value="NZ_JBHSAX010000017.1"/>
</dbReference>
<keyword evidence="2" id="KW-1185">Reference proteome</keyword>
<dbReference type="Proteomes" id="UP001595696">
    <property type="component" value="Unassembled WGS sequence"/>
</dbReference>
<reference evidence="2" key="1">
    <citation type="journal article" date="2019" name="Int. J. Syst. Evol. Microbiol.">
        <title>The Global Catalogue of Microorganisms (GCM) 10K type strain sequencing project: providing services to taxonomists for standard genome sequencing and annotation.</title>
        <authorList>
            <consortium name="The Broad Institute Genomics Platform"/>
            <consortium name="The Broad Institute Genome Sequencing Center for Infectious Disease"/>
            <person name="Wu L."/>
            <person name="Ma J."/>
        </authorList>
    </citation>
    <scope>NUCLEOTIDE SEQUENCE [LARGE SCALE GENOMIC DNA]</scope>
    <source>
        <strain evidence="2">CGMCC 4.7330</strain>
    </source>
</reference>
<sequence length="70" mass="7708">MSKTYSARVSRDEDAWSIEVPEVDRVTQALDLRQVDAMASDLIAVMDDVDPDSIELDIEWPADIAATPSA</sequence>
<evidence type="ECO:0008006" key="3">
    <source>
        <dbReference type="Google" id="ProtNLM"/>
    </source>
</evidence>